<evidence type="ECO:0000313" key="2">
    <source>
        <dbReference type="Proteomes" id="UP000789706"/>
    </source>
</evidence>
<evidence type="ECO:0000313" key="1">
    <source>
        <dbReference type="EMBL" id="CAG8627492.1"/>
    </source>
</evidence>
<dbReference type="EMBL" id="CAJVPK010003465">
    <property type="protein sequence ID" value="CAG8627492.1"/>
    <property type="molecule type" value="Genomic_DNA"/>
</dbReference>
<comment type="caution">
    <text evidence="1">The sequence shown here is derived from an EMBL/GenBank/DDBJ whole genome shotgun (WGS) entry which is preliminary data.</text>
</comment>
<organism evidence="1 2">
    <name type="scientific">Diversispora eburnea</name>
    <dbReference type="NCBI Taxonomy" id="1213867"/>
    <lineage>
        <taxon>Eukaryota</taxon>
        <taxon>Fungi</taxon>
        <taxon>Fungi incertae sedis</taxon>
        <taxon>Mucoromycota</taxon>
        <taxon>Glomeromycotina</taxon>
        <taxon>Glomeromycetes</taxon>
        <taxon>Diversisporales</taxon>
        <taxon>Diversisporaceae</taxon>
        <taxon>Diversispora</taxon>
    </lineage>
</organism>
<protein>
    <submittedName>
        <fullName evidence="1">4443_t:CDS:1</fullName>
    </submittedName>
</protein>
<dbReference type="Proteomes" id="UP000789706">
    <property type="component" value="Unassembled WGS sequence"/>
</dbReference>
<name>A0A9N9GV36_9GLOM</name>
<sequence length="64" mass="7803">MEARYGHEVLENQQLIKKGLSVNEYLYKVPKPDERFSYIVVVLKEIYNNCEKKYHRKKETVWNI</sequence>
<accession>A0A9N9GV36</accession>
<gene>
    <name evidence="1" type="ORF">DEBURN_LOCUS10628</name>
</gene>
<reference evidence="1" key="1">
    <citation type="submission" date="2021-06" db="EMBL/GenBank/DDBJ databases">
        <authorList>
            <person name="Kallberg Y."/>
            <person name="Tangrot J."/>
            <person name="Rosling A."/>
        </authorList>
    </citation>
    <scope>NUCLEOTIDE SEQUENCE</scope>
    <source>
        <strain evidence="1">AZ414A</strain>
    </source>
</reference>
<dbReference type="AlphaFoldDB" id="A0A9N9GV36"/>
<dbReference type="OrthoDB" id="2375739at2759"/>
<proteinExistence type="predicted"/>
<keyword evidence="2" id="KW-1185">Reference proteome</keyword>